<accession>D5EFA6</accession>
<evidence type="ECO:0000313" key="2">
    <source>
        <dbReference type="Proteomes" id="UP000002366"/>
    </source>
</evidence>
<dbReference type="STRING" id="572547.Amico_1114"/>
<name>D5EFA6_AMICL</name>
<organism evidence="1 2">
    <name type="scientific">Aminobacterium colombiense (strain DSM 12261 / ALA-1)</name>
    <dbReference type="NCBI Taxonomy" id="572547"/>
    <lineage>
        <taxon>Bacteria</taxon>
        <taxon>Thermotogati</taxon>
        <taxon>Synergistota</taxon>
        <taxon>Synergistia</taxon>
        <taxon>Synergistales</taxon>
        <taxon>Aminobacteriaceae</taxon>
        <taxon>Aminobacterium</taxon>
    </lineage>
</organism>
<dbReference type="AlphaFoldDB" id="D5EFA6"/>
<dbReference type="EMBL" id="CP001997">
    <property type="protein sequence ID" value="ADE57238.1"/>
    <property type="molecule type" value="Genomic_DNA"/>
</dbReference>
<dbReference type="eggNOG" id="COG3497">
    <property type="taxonomic scope" value="Bacteria"/>
</dbReference>
<protein>
    <recommendedName>
        <fullName evidence="3">Tail sheath protein</fullName>
    </recommendedName>
</protein>
<dbReference type="Proteomes" id="UP000002366">
    <property type="component" value="Chromosome"/>
</dbReference>
<dbReference type="InterPro" id="IPR052042">
    <property type="entry name" value="Tail_sheath_structural"/>
</dbReference>
<reference evidence="1 2" key="1">
    <citation type="journal article" date="2010" name="Stand. Genomic Sci.">
        <title>Complete genome sequence of Aminobacterium colombiense type strain (ALA-1).</title>
        <authorList>
            <person name="Chertkov O."/>
            <person name="Sikorski J."/>
            <person name="Brambilla E."/>
            <person name="Lapidus A."/>
            <person name="Copeland A."/>
            <person name="Glavina Del Rio T."/>
            <person name="Nolan M."/>
            <person name="Lucas S."/>
            <person name="Tice H."/>
            <person name="Cheng J.F."/>
            <person name="Han C."/>
            <person name="Detter J.C."/>
            <person name="Bruce D."/>
            <person name="Tapia R."/>
            <person name="Goodwin L."/>
            <person name="Pitluck S."/>
            <person name="Liolios K."/>
            <person name="Ivanova N."/>
            <person name="Mavromatis K."/>
            <person name="Ovchinnikova G."/>
            <person name="Pati A."/>
            <person name="Chen A."/>
            <person name="Palaniappan K."/>
            <person name="Land M."/>
            <person name="Hauser L."/>
            <person name="Chang Y.J."/>
            <person name="Jeffries C.D."/>
            <person name="Spring S."/>
            <person name="Rohde M."/>
            <person name="Goker M."/>
            <person name="Bristow J."/>
            <person name="Eisen J.A."/>
            <person name="Markowitz V."/>
            <person name="Hugenholtz P."/>
            <person name="Kyrpides N.C."/>
            <person name="Klenk H.P."/>
        </authorList>
    </citation>
    <scope>NUCLEOTIDE SEQUENCE [LARGE SCALE GENOMIC DNA]</scope>
    <source>
        <strain evidence="2">DSM 12261 / ALA-1</strain>
    </source>
</reference>
<evidence type="ECO:0008006" key="3">
    <source>
        <dbReference type="Google" id="ProtNLM"/>
    </source>
</evidence>
<sequence>MSYKHGVYVSEIPTAIVPPVRSDAALPVVIGSAPVNLSLDGKGKVNEPVLCYSYQEAVQALGYSANWKDYTLCEFIYSQFALYAVGPVVLINVLDPVTHKSSVPTESVTLNADGEAILKNKGVLLSSVVIKTDATTNKLNTDYVLSFNNEEECVISRIPTGTITEGATLTVEYDYLDPSAVASTDIVGGVDIATGKKKGLELINEIFPRFRLIPGQIVAPGWSDDPVVAAVMTAKASNINEHFKAIAITDIPTDEVTLYTDVAAWKNTNNYMDKLQVVCWPKLKLGDKTFHMSTHVAGVICKTDADNEDIPYMSPSNKSFQANSVVLDSGEEVWLGPDQAAYLNGQGVVTGLNFIGGWKCWGNRTGVYPSVTDPKDAFIPLRRMFNWIGNTLVQTFWQKVDYPINKRLIETIVDSANIWLNGLSARQFILGGRVEFLQEENPTTDLMDGIVKFHVYITPPTPAREIDFLLEYDPAYLQTLFA</sequence>
<dbReference type="RefSeq" id="WP_013048501.1">
    <property type="nucleotide sequence ID" value="NC_014011.1"/>
</dbReference>
<dbReference type="PANTHER" id="PTHR35861:SF2">
    <property type="entry name" value="FELS-2 PROPHAGE PROTEIN"/>
    <property type="match status" value="1"/>
</dbReference>
<evidence type="ECO:0000313" key="1">
    <source>
        <dbReference type="EMBL" id="ADE57238.1"/>
    </source>
</evidence>
<dbReference type="HOGENOM" id="CLU_045095_0_0_0"/>
<dbReference type="KEGG" id="aco:Amico_1114"/>
<dbReference type="PANTHER" id="PTHR35861">
    <property type="match status" value="1"/>
</dbReference>
<gene>
    <name evidence="1" type="ordered locus">Amico_1114</name>
</gene>
<keyword evidence="2" id="KW-1185">Reference proteome</keyword>
<dbReference type="OrthoDB" id="9767864at2"/>
<proteinExistence type="predicted"/>